<gene>
    <name evidence="1" type="ORF">NLJ89_g7170</name>
</gene>
<proteinExistence type="predicted"/>
<dbReference type="EMBL" id="JANKHO010000829">
    <property type="protein sequence ID" value="KAJ3505897.1"/>
    <property type="molecule type" value="Genomic_DNA"/>
</dbReference>
<evidence type="ECO:0000313" key="2">
    <source>
        <dbReference type="Proteomes" id="UP001148786"/>
    </source>
</evidence>
<reference evidence="1" key="1">
    <citation type="submission" date="2022-07" db="EMBL/GenBank/DDBJ databases">
        <title>Genome Sequence of Agrocybe chaxingu.</title>
        <authorList>
            <person name="Buettner E."/>
        </authorList>
    </citation>
    <scope>NUCLEOTIDE SEQUENCE</scope>
    <source>
        <strain evidence="1">MP-N11</strain>
    </source>
</reference>
<protein>
    <submittedName>
        <fullName evidence="1">Uncharacterized protein</fullName>
    </submittedName>
</protein>
<comment type="caution">
    <text evidence="1">The sequence shown here is derived from an EMBL/GenBank/DDBJ whole genome shotgun (WGS) entry which is preliminary data.</text>
</comment>
<name>A0A9W8JZK9_9AGAR</name>
<accession>A0A9W8JZK9</accession>
<keyword evidence="2" id="KW-1185">Reference proteome</keyword>
<evidence type="ECO:0000313" key="1">
    <source>
        <dbReference type="EMBL" id="KAJ3505897.1"/>
    </source>
</evidence>
<sequence>MVNGDETIEETSIEESDRVEVHLHAMGGKLVIYLFSPQPIEASIKLSLVPEWSLPAIYPVVRIKSWTPESNEEVVWRVSVRPNGEMQERTTGVDITYLFWEALPVDLLNLARTSRRFRATFMSKTALGVWKRVLERIPDLPECPKDLTHPQYASLMFEKFCMMHSYRIYMGFQIQSRVQNAPKEAFSALPGTSDTIGSMLFDDGTDIEPSDEELKCRENKGRSYFVPEAELMIEELASRKTLHNGEEDLKVFLSDNEEIASRG</sequence>
<organism evidence="1 2">
    <name type="scientific">Agrocybe chaxingu</name>
    <dbReference type="NCBI Taxonomy" id="84603"/>
    <lineage>
        <taxon>Eukaryota</taxon>
        <taxon>Fungi</taxon>
        <taxon>Dikarya</taxon>
        <taxon>Basidiomycota</taxon>
        <taxon>Agaricomycotina</taxon>
        <taxon>Agaricomycetes</taxon>
        <taxon>Agaricomycetidae</taxon>
        <taxon>Agaricales</taxon>
        <taxon>Agaricineae</taxon>
        <taxon>Strophariaceae</taxon>
        <taxon>Agrocybe</taxon>
    </lineage>
</organism>
<dbReference type="Proteomes" id="UP001148786">
    <property type="component" value="Unassembled WGS sequence"/>
</dbReference>
<dbReference type="AlphaFoldDB" id="A0A9W8JZK9"/>
<dbReference type="OrthoDB" id="2322499at2759"/>